<keyword evidence="5" id="KW-1185">Reference proteome</keyword>
<accession>A0A090QZC3</accession>
<comment type="similarity">
    <text evidence="1">Belongs to the UPF0253 family.</text>
</comment>
<organism evidence="2 4">
    <name type="scientific">Photobacterium aphoticum</name>
    <dbReference type="NCBI Taxonomy" id="754436"/>
    <lineage>
        <taxon>Bacteria</taxon>
        <taxon>Pseudomonadati</taxon>
        <taxon>Pseudomonadota</taxon>
        <taxon>Gammaproteobacteria</taxon>
        <taxon>Vibrionales</taxon>
        <taxon>Vibrionaceae</taxon>
        <taxon>Photobacterium</taxon>
    </lineage>
</organism>
<dbReference type="InterPro" id="IPR009624">
    <property type="entry name" value="UPF0253"/>
</dbReference>
<dbReference type="STRING" id="754436.JCM19237_856"/>
<gene>
    <name evidence="3" type="ORF">ABT58_17995</name>
    <name evidence="2" type="ORF">JCM19237_856</name>
</gene>
<dbReference type="RefSeq" id="WP_047875834.1">
    <property type="nucleotide sequence ID" value="NZ_BMYC01000019.1"/>
</dbReference>
<evidence type="ECO:0000313" key="5">
    <source>
        <dbReference type="Proteomes" id="UP000036426"/>
    </source>
</evidence>
<evidence type="ECO:0000313" key="2">
    <source>
        <dbReference type="EMBL" id="GAL07618.1"/>
    </source>
</evidence>
<dbReference type="Pfam" id="PF06786">
    <property type="entry name" value="UPF0253"/>
    <property type="match status" value="1"/>
</dbReference>
<sequence>MKVYECCELIRMTYAQIGGGELGYIPNAIHCAVKTLDFIASDENLPKDTRERAAFAAANLLMSDHEDA</sequence>
<evidence type="ECO:0000256" key="1">
    <source>
        <dbReference type="HAMAP-Rule" id="MF_01064"/>
    </source>
</evidence>
<proteinExistence type="inferred from homology"/>
<dbReference type="OrthoDB" id="5900992at2"/>
<protein>
    <recommendedName>
        <fullName evidence="1">UPF0253 protein ABT58_17995</fullName>
    </recommendedName>
</protein>
<dbReference type="EMBL" id="LDOV01000033">
    <property type="protein sequence ID" value="KLU99322.1"/>
    <property type="molecule type" value="Genomic_DNA"/>
</dbReference>
<dbReference type="Proteomes" id="UP000036426">
    <property type="component" value="Unassembled WGS sequence"/>
</dbReference>
<name>A0A090QZC3_9GAMM</name>
<dbReference type="AlphaFoldDB" id="A0A090QZC3"/>
<dbReference type="PATRIC" id="fig|754436.4.peg.3812"/>
<reference evidence="3 5" key="2">
    <citation type="submission" date="2015-05" db="EMBL/GenBank/DDBJ databases">
        <title>Photobacterium galathea sp. nov.</title>
        <authorList>
            <person name="Machado H."/>
            <person name="Gram L."/>
        </authorList>
    </citation>
    <scope>NUCLEOTIDE SEQUENCE [LARGE SCALE GENOMIC DNA]</scope>
    <source>
        <strain evidence="3 5">DSM 25995</strain>
    </source>
</reference>
<evidence type="ECO:0000313" key="4">
    <source>
        <dbReference type="Proteomes" id="UP000029227"/>
    </source>
</evidence>
<evidence type="ECO:0000313" key="3">
    <source>
        <dbReference type="EMBL" id="KLU99322.1"/>
    </source>
</evidence>
<dbReference type="Proteomes" id="UP000029227">
    <property type="component" value="Unassembled WGS sequence"/>
</dbReference>
<reference evidence="2 4" key="1">
    <citation type="journal article" date="2014" name="Genome Announc.">
        <title>Draft Genome Sequences of Two Vibrionaceae Species, Vibrio ponticus C121 and Photobacterium aphoticum C119, Isolated as Coral Reef Microbiota.</title>
        <authorList>
            <person name="Al-saari N."/>
            <person name="Meirelles P.M."/>
            <person name="Mino S."/>
            <person name="Suda W."/>
            <person name="Oshima K."/>
            <person name="Hattori M."/>
            <person name="Ohkuma M."/>
            <person name="Thompson F.L."/>
            <person name="Gomez-Gil B."/>
            <person name="Sawabe T."/>
            <person name="Sawabe T."/>
        </authorList>
    </citation>
    <scope>NUCLEOTIDE SEQUENCE [LARGE SCALE GENOMIC DNA]</scope>
    <source>
        <strain evidence="2 4">JCM 19237</strain>
    </source>
</reference>
<dbReference type="HAMAP" id="MF_01064">
    <property type="entry name" value="UPF0253"/>
    <property type="match status" value="1"/>
</dbReference>
<comment type="caution">
    <text evidence="2">The sequence shown here is derived from an EMBL/GenBank/DDBJ whole genome shotgun (WGS) entry which is preliminary data.</text>
</comment>
<dbReference type="NCBIfam" id="NF003436">
    <property type="entry name" value="PRK04964.1"/>
    <property type="match status" value="1"/>
</dbReference>
<dbReference type="eggNOG" id="ENOG5032Z3X">
    <property type="taxonomic scope" value="Bacteria"/>
</dbReference>
<dbReference type="EMBL" id="BBMN01000018">
    <property type="protein sequence ID" value="GAL07618.1"/>
    <property type="molecule type" value="Genomic_DNA"/>
</dbReference>